<dbReference type="RefSeq" id="WP_183356308.1">
    <property type="nucleotide sequence ID" value="NZ_BLXX01000015.1"/>
</dbReference>
<proteinExistence type="predicted"/>
<evidence type="ECO:0008006" key="4">
    <source>
        <dbReference type="Google" id="ProtNLM"/>
    </source>
</evidence>
<comment type="caution">
    <text evidence="2">The sequence shown here is derived from an EMBL/GenBank/DDBJ whole genome shotgun (WGS) entry which is preliminary data.</text>
</comment>
<evidence type="ECO:0000256" key="1">
    <source>
        <dbReference type="SAM" id="SignalP"/>
    </source>
</evidence>
<gene>
    <name evidence="2" type="ORF">GMST_38390</name>
</gene>
<feature type="chain" id="PRO_5028076544" description="Metallothionein" evidence="1">
    <location>
        <begin position="23"/>
        <end position="121"/>
    </location>
</feature>
<dbReference type="EMBL" id="BLXX01000015">
    <property type="protein sequence ID" value="GFO61514.1"/>
    <property type="molecule type" value="Genomic_DNA"/>
</dbReference>
<dbReference type="AlphaFoldDB" id="A0A6V8MNJ5"/>
<sequence>MNKLMAVLASVVFVVTAAVALAQSNTESPFKVGASIYACGCGAGCNCGTMSAKAGKCGCGKNLVKTTVTKVADNKVYYQMNGAEMSAPAAGKYVCSCGCPCNTVSQKEGSCACGKPLKKAE</sequence>
<dbReference type="Proteomes" id="UP000556026">
    <property type="component" value="Unassembled WGS sequence"/>
</dbReference>
<evidence type="ECO:0000313" key="2">
    <source>
        <dbReference type="EMBL" id="GFO61514.1"/>
    </source>
</evidence>
<accession>A0A6V8MNJ5</accession>
<organism evidence="2 3">
    <name type="scientific">Geomonas silvestris</name>
    <dbReference type="NCBI Taxonomy" id="2740184"/>
    <lineage>
        <taxon>Bacteria</taxon>
        <taxon>Pseudomonadati</taxon>
        <taxon>Thermodesulfobacteriota</taxon>
        <taxon>Desulfuromonadia</taxon>
        <taxon>Geobacterales</taxon>
        <taxon>Geobacteraceae</taxon>
        <taxon>Geomonas</taxon>
    </lineage>
</organism>
<reference evidence="3" key="1">
    <citation type="submission" date="2020-06" db="EMBL/GenBank/DDBJ databases">
        <title>Draft genomic sequence of Geomonas sp. Red330.</title>
        <authorList>
            <person name="Itoh H."/>
            <person name="Zhenxing X."/>
            <person name="Ushijima N."/>
            <person name="Masuda Y."/>
            <person name="Shiratori Y."/>
            <person name="Senoo K."/>
        </authorList>
    </citation>
    <scope>NUCLEOTIDE SEQUENCE [LARGE SCALE GENOMIC DNA]</scope>
    <source>
        <strain evidence="3">Red330</strain>
    </source>
</reference>
<keyword evidence="3" id="KW-1185">Reference proteome</keyword>
<keyword evidence="1" id="KW-0732">Signal</keyword>
<name>A0A6V8MNJ5_9BACT</name>
<feature type="signal peptide" evidence="1">
    <location>
        <begin position="1"/>
        <end position="22"/>
    </location>
</feature>
<protein>
    <recommendedName>
        <fullName evidence="4">Metallothionein</fullName>
    </recommendedName>
</protein>
<evidence type="ECO:0000313" key="3">
    <source>
        <dbReference type="Proteomes" id="UP000556026"/>
    </source>
</evidence>